<reference evidence="3 4" key="1">
    <citation type="journal article" date="2015" name="Nature">
        <title>rRNA introns, odd ribosomes, and small enigmatic genomes across a large radiation of phyla.</title>
        <authorList>
            <person name="Brown C.T."/>
            <person name="Hug L.A."/>
            <person name="Thomas B.C."/>
            <person name="Sharon I."/>
            <person name="Castelle C.J."/>
            <person name="Singh A."/>
            <person name="Wilkins M.J."/>
            <person name="Williams K.H."/>
            <person name="Banfield J.F."/>
        </authorList>
    </citation>
    <scope>NUCLEOTIDE SEQUENCE [LARGE SCALE GENOMIC DNA]</scope>
</reference>
<evidence type="ECO:0000313" key="3">
    <source>
        <dbReference type="EMBL" id="KKR85777.1"/>
    </source>
</evidence>
<evidence type="ECO:0000256" key="1">
    <source>
        <dbReference type="SAM" id="Phobius"/>
    </source>
</evidence>
<comment type="caution">
    <text evidence="3">The sequence shown here is derived from an EMBL/GenBank/DDBJ whole genome shotgun (WGS) entry which is preliminary data.</text>
</comment>
<organism evidence="3 4">
    <name type="scientific">Candidatus Woesebacteria bacterium GW2011_GWB1_41_10</name>
    <dbReference type="NCBI Taxonomy" id="1618577"/>
    <lineage>
        <taxon>Bacteria</taxon>
        <taxon>Candidatus Woeseibacteriota</taxon>
    </lineage>
</organism>
<keyword evidence="1" id="KW-0472">Membrane</keyword>
<proteinExistence type="predicted"/>
<dbReference type="GO" id="GO:0016740">
    <property type="term" value="F:transferase activity"/>
    <property type="evidence" value="ECO:0007669"/>
    <property type="project" value="UniProtKB-KW"/>
</dbReference>
<feature type="domain" description="Cyclodeaminase/cyclohydrolase" evidence="2">
    <location>
        <begin position="1"/>
        <end position="145"/>
    </location>
</feature>
<dbReference type="InterPro" id="IPR036178">
    <property type="entry name" value="Formintransfe-cycloase-like_sf"/>
</dbReference>
<dbReference type="Gene3D" id="1.20.120.680">
    <property type="entry name" value="Formiminotetrahydrofolate cyclodeaminase monomer, up-and-down helical bundle"/>
    <property type="match status" value="1"/>
</dbReference>
<keyword evidence="1" id="KW-0812">Transmembrane</keyword>
<feature type="transmembrane region" description="Helical" evidence="1">
    <location>
        <begin position="20"/>
        <end position="38"/>
    </location>
</feature>
<keyword evidence="1" id="KW-1133">Transmembrane helix</keyword>
<accession>A0A0G0XDG5</accession>
<dbReference type="InterPro" id="IPR007044">
    <property type="entry name" value="Cyclodeamin/CycHdrlase"/>
</dbReference>
<dbReference type="SUPFAM" id="SSF101262">
    <property type="entry name" value="Methenyltetrahydrofolate cyclohydrolase-like"/>
    <property type="match status" value="1"/>
</dbReference>
<name>A0A0G0XDG5_9BACT</name>
<evidence type="ECO:0000259" key="2">
    <source>
        <dbReference type="Pfam" id="PF04961"/>
    </source>
</evidence>
<evidence type="ECO:0000313" key="4">
    <source>
        <dbReference type="Proteomes" id="UP000033858"/>
    </source>
</evidence>
<gene>
    <name evidence="3" type="ORF">UU32_C0035G0008</name>
</gene>
<dbReference type="Proteomes" id="UP000033858">
    <property type="component" value="Unassembled WGS sequence"/>
</dbReference>
<protein>
    <submittedName>
        <fullName evidence="3">Formiminotransferase-cyclodeaminase</fullName>
    </submittedName>
</protein>
<sequence length="153" mass="16409">MKDFLEKLAGKNPTPGGGAAAAIAGAMGAALVEMVISLSKNLELKTNNLREKLLKLAEEDVVAFDSVMAAYRSKNKEKIMKALLKAIEVPEKTKKLSKEVEKLAKIAARKGNKNALSDAKTALYLAQAAQKGAEANIKINKQSLASLRVVRPH</sequence>
<dbReference type="Pfam" id="PF04961">
    <property type="entry name" value="FTCD_C"/>
    <property type="match status" value="1"/>
</dbReference>
<keyword evidence="3" id="KW-0808">Transferase</keyword>
<dbReference type="EMBL" id="LCAE01000035">
    <property type="protein sequence ID" value="KKR85777.1"/>
    <property type="molecule type" value="Genomic_DNA"/>
</dbReference>
<dbReference type="AlphaFoldDB" id="A0A0G0XDG5"/>